<evidence type="ECO:0000313" key="2">
    <source>
        <dbReference type="EMBL" id="MEL1250850.1"/>
    </source>
</evidence>
<keyword evidence="1" id="KW-1133">Transmembrane helix</keyword>
<keyword evidence="3" id="KW-1185">Reference proteome</keyword>
<keyword evidence="1" id="KW-0812">Transmembrane</keyword>
<comment type="caution">
    <text evidence="2">The sequence shown here is derived from an EMBL/GenBank/DDBJ whole genome shotgun (WGS) entry which is preliminary data.</text>
</comment>
<dbReference type="RefSeq" id="WP_341673358.1">
    <property type="nucleotide sequence ID" value="NZ_JBBYHV010000001.1"/>
</dbReference>
<reference evidence="2 3" key="1">
    <citation type="submission" date="2024-04" db="EMBL/GenBank/DDBJ databases">
        <title>Aurantiacibacter sp. DGU6 16S ribosomal RNA gene Genome sequencing and assembly.</title>
        <authorList>
            <person name="Park S."/>
        </authorList>
    </citation>
    <scope>NUCLEOTIDE SEQUENCE [LARGE SCALE GENOMIC DNA]</scope>
    <source>
        <strain evidence="2 3">DGU6</strain>
    </source>
</reference>
<protein>
    <recommendedName>
        <fullName evidence="4">Cytochrome C oxidase assembly protein</fullName>
    </recommendedName>
</protein>
<proteinExistence type="predicted"/>
<feature type="transmembrane region" description="Helical" evidence="1">
    <location>
        <begin position="20"/>
        <end position="40"/>
    </location>
</feature>
<evidence type="ECO:0008006" key="4">
    <source>
        <dbReference type="Google" id="ProtNLM"/>
    </source>
</evidence>
<organism evidence="2 3">
    <name type="scientific">Aurantiacibacter gilvus</name>
    <dbReference type="NCBI Taxonomy" id="3139141"/>
    <lineage>
        <taxon>Bacteria</taxon>
        <taxon>Pseudomonadati</taxon>
        <taxon>Pseudomonadota</taxon>
        <taxon>Alphaproteobacteria</taxon>
        <taxon>Sphingomonadales</taxon>
        <taxon>Erythrobacteraceae</taxon>
        <taxon>Aurantiacibacter</taxon>
    </lineage>
</organism>
<dbReference type="Proteomes" id="UP001497045">
    <property type="component" value="Unassembled WGS sequence"/>
</dbReference>
<dbReference type="EMBL" id="JBBYHV010000001">
    <property type="protein sequence ID" value="MEL1250850.1"/>
    <property type="molecule type" value="Genomic_DNA"/>
</dbReference>
<keyword evidence="1" id="KW-0472">Membrane</keyword>
<evidence type="ECO:0000256" key="1">
    <source>
        <dbReference type="SAM" id="Phobius"/>
    </source>
</evidence>
<name>A0ABU9IEK0_9SPHN</name>
<sequence length="41" mass="4823">MTPEEQKEFIRRRKARNKVIGLVLLGFVILFYAITIVRMGD</sequence>
<evidence type="ECO:0000313" key="3">
    <source>
        <dbReference type="Proteomes" id="UP001497045"/>
    </source>
</evidence>
<gene>
    <name evidence="2" type="ORF">AAEO60_09220</name>
</gene>
<accession>A0ABU9IEK0</accession>